<comment type="caution">
    <text evidence="7">The sequence shown here is derived from an EMBL/GenBank/DDBJ whole genome shotgun (WGS) entry which is preliminary data.</text>
</comment>
<dbReference type="GO" id="GO:0016042">
    <property type="term" value="P:lipid catabolic process"/>
    <property type="evidence" value="ECO:0007669"/>
    <property type="project" value="TreeGrafter"/>
</dbReference>
<keyword evidence="4" id="KW-1015">Disulfide bond</keyword>
<dbReference type="Pfam" id="PF00151">
    <property type="entry name" value="Lipase"/>
    <property type="match status" value="1"/>
</dbReference>
<accession>A0A6A4IZX1</accession>
<evidence type="ECO:0000256" key="4">
    <source>
        <dbReference type="ARBA" id="ARBA00023157"/>
    </source>
</evidence>
<dbReference type="GO" id="GO:0005615">
    <property type="term" value="C:extracellular space"/>
    <property type="evidence" value="ECO:0007669"/>
    <property type="project" value="TreeGrafter"/>
</dbReference>
<protein>
    <recommendedName>
        <fullName evidence="6">Lipase domain-containing protein</fullName>
    </recommendedName>
</protein>
<evidence type="ECO:0000259" key="6">
    <source>
        <dbReference type="Pfam" id="PF00151"/>
    </source>
</evidence>
<reference evidence="7" key="1">
    <citation type="journal article" date="2021" name="Mol. Ecol. Resour.">
        <title>Apolygus lucorum genome provides insights into omnivorousness and mesophyll feeding.</title>
        <authorList>
            <person name="Liu Y."/>
            <person name="Liu H."/>
            <person name="Wang H."/>
            <person name="Huang T."/>
            <person name="Liu B."/>
            <person name="Yang B."/>
            <person name="Yin L."/>
            <person name="Li B."/>
            <person name="Zhang Y."/>
            <person name="Zhang S."/>
            <person name="Jiang F."/>
            <person name="Zhang X."/>
            <person name="Ren Y."/>
            <person name="Wang B."/>
            <person name="Wang S."/>
            <person name="Lu Y."/>
            <person name="Wu K."/>
            <person name="Fan W."/>
            <person name="Wang G."/>
        </authorList>
    </citation>
    <scope>NUCLEOTIDE SEQUENCE</scope>
    <source>
        <strain evidence="7">12Hb</strain>
    </source>
</reference>
<dbReference type="GO" id="GO:0004806">
    <property type="term" value="F:triacylglycerol lipase activity"/>
    <property type="evidence" value="ECO:0007669"/>
    <property type="project" value="InterPro"/>
</dbReference>
<evidence type="ECO:0000313" key="7">
    <source>
        <dbReference type="EMBL" id="KAF6197936.1"/>
    </source>
</evidence>
<organism evidence="7 8">
    <name type="scientific">Apolygus lucorum</name>
    <name type="common">Small green plant bug</name>
    <name type="synonym">Lygocoris lucorum</name>
    <dbReference type="NCBI Taxonomy" id="248454"/>
    <lineage>
        <taxon>Eukaryota</taxon>
        <taxon>Metazoa</taxon>
        <taxon>Ecdysozoa</taxon>
        <taxon>Arthropoda</taxon>
        <taxon>Hexapoda</taxon>
        <taxon>Insecta</taxon>
        <taxon>Pterygota</taxon>
        <taxon>Neoptera</taxon>
        <taxon>Paraneoptera</taxon>
        <taxon>Hemiptera</taxon>
        <taxon>Heteroptera</taxon>
        <taxon>Panheteroptera</taxon>
        <taxon>Cimicomorpha</taxon>
        <taxon>Miridae</taxon>
        <taxon>Mirini</taxon>
        <taxon>Apolygus</taxon>
    </lineage>
</organism>
<evidence type="ECO:0000256" key="2">
    <source>
        <dbReference type="ARBA" id="ARBA00010701"/>
    </source>
</evidence>
<dbReference type="PRINTS" id="PR00821">
    <property type="entry name" value="TAGLIPASE"/>
</dbReference>
<name>A0A6A4IZX1_APOLU</name>
<feature type="domain" description="Lipase" evidence="6">
    <location>
        <begin position="27"/>
        <end position="354"/>
    </location>
</feature>
<dbReference type="Proteomes" id="UP000466442">
    <property type="component" value="Linkage Group LG16"/>
</dbReference>
<gene>
    <name evidence="7" type="ORF">GE061_007679</name>
</gene>
<comment type="similarity">
    <text evidence="2 5">Belongs to the AB hydrolase superfamily. Lipase family.</text>
</comment>
<dbReference type="EMBL" id="WIXP02000016">
    <property type="protein sequence ID" value="KAF6197936.1"/>
    <property type="molecule type" value="Genomic_DNA"/>
</dbReference>
<evidence type="ECO:0000256" key="1">
    <source>
        <dbReference type="ARBA" id="ARBA00004613"/>
    </source>
</evidence>
<dbReference type="InterPro" id="IPR029058">
    <property type="entry name" value="AB_hydrolase_fold"/>
</dbReference>
<evidence type="ECO:0000256" key="5">
    <source>
        <dbReference type="RuleBase" id="RU004262"/>
    </source>
</evidence>
<dbReference type="SUPFAM" id="SSF53474">
    <property type="entry name" value="alpha/beta-Hydrolases"/>
    <property type="match status" value="1"/>
</dbReference>
<dbReference type="AlphaFoldDB" id="A0A6A4IZX1"/>
<dbReference type="PANTHER" id="PTHR11610">
    <property type="entry name" value="LIPASE"/>
    <property type="match status" value="1"/>
</dbReference>
<dbReference type="Gene3D" id="3.40.50.1820">
    <property type="entry name" value="alpha/beta hydrolase"/>
    <property type="match status" value="1"/>
</dbReference>
<comment type="subcellular location">
    <subcellularLocation>
        <location evidence="1">Secreted</location>
    </subcellularLocation>
</comment>
<evidence type="ECO:0000256" key="3">
    <source>
        <dbReference type="ARBA" id="ARBA00022525"/>
    </source>
</evidence>
<evidence type="ECO:0000313" key="8">
    <source>
        <dbReference type="Proteomes" id="UP000466442"/>
    </source>
</evidence>
<dbReference type="InterPro" id="IPR013818">
    <property type="entry name" value="Lipase"/>
</dbReference>
<keyword evidence="8" id="KW-1185">Reference proteome</keyword>
<keyword evidence="3" id="KW-0964">Secreted</keyword>
<sequence>MWNILPVLMASLVLPSSSADANSTVEKICYDEIGCLSIRSPWDGLWGCVPQPPSYMGVHFYHRSRNHPDRTEVNSEEMLLSGDDYVRRWAAETRRGCTVIFHGFASSSAASWIADLEEALFTMDDLDVFTVDWSQGAAGPNYFQAVANTRVVAVLVARFLRKLIERKWCSTSSLHLIGQSLGAHLASYVATNLTNVAEITGLDPAQPWFENNALETHLDPLDARFVQVLHTNVLPFWPSFGLGISKPTGDVDFYINGGTVQPGCAKEDRLLSYLSNKISGILDWLACSHHKAQEYYIDSIYRPFSCKYTGVPWEPSEKDPPANMGQDCSVDSCQQMGLLSRFLPARGSFYISTNHTVPICLKEDSSNQGVVEWLESFTSILLEQLTNLGTRR</sequence>
<dbReference type="PRINTS" id="PR00823">
    <property type="entry name" value="PANCLIPASE"/>
</dbReference>
<dbReference type="PANTHER" id="PTHR11610:SF178">
    <property type="entry name" value="LIPASE MEMBER H-A-LIKE PROTEIN"/>
    <property type="match status" value="1"/>
</dbReference>
<dbReference type="InterPro" id="IPR000734">
    <property type="entry name" value="TAG_lipase"/>
</dbReference>
<dbReference type="InterPro" id="IPR002331">
    <property type="entry name" value="Lipase_panc"/>
</dbReference>
<dbReference type="OrthoDB" id="199913at2759"/>
<proteinExistence type="inferred from homology"/>